<feature type="non-terminal residue" evidence="1">
    <location>
        <position position="35"/>
    </location>
</feature>
<gene>
    <name evidence="1" type="ORF">Q604_UNBC06474G0001</name>
</gene>
<name>W1YAQ3_9ZZZZ</name>
<reference evidence="1" key="1">
    <citation type="submission" date="2013-12" db="EMBL/GenBank/DDBJ databases">
        <title>A Varibaculum cambriense genome reconstructed from a premature infant gut community with otherwise low bacterial novelty that shifts toward anaerobic metabolism during the third week of life.</title>
        <authorList>
            <person name="Brown C.T."/>
            <person name="Sharon I."/>
            <person name="Thomas B.C."/>
            <person name="Castelle C.J."/>
            <person name="Morowitz M.J."/>
            <person name="Banfield J.F."/>
        </authorList>
    </citation>
    <scope>NUCLEOTIDE SEQUENCE</scope>
</reference>
<comment type="caution">
    <text evidence="1">The sequence shown here is derived from an EMBL/GenBank/DDBJ whole genome shotgun (WGS) entry which is preliminary data.</text>
</comment>
<evidence type="ECO:0000313" key="1">
    <source>
        <dbReference type="EMBL" id="ETJ39653.1"/>
    </source>
</evidence>
<dbReference type="PROSITE" id="PS51257">
    <property type="entry name" value="PROKAR_LIPOPROTEIN"/>
    <property type="match status" value="1"/>
</dbReference>
<sequence length="35" mass="3824">MQLKKLFAVGLTAIMMSSLLVGCSSKTESNEDVYK</sequence>
<accession>W1YAQ3</accession>
<proteinExistence type="predicted"/>
<dbReference type="EMBL" id="AZMM01006474">
    <property type="protein sequence ID" value="ETJ39653.1"/>
    <property type="molecule type" value="Genomic_DNA"/>
</dbReference>
<organism evidence="1">
    <name type="scientific">human gut metagenome</name>
    <dbReference type="NCBI Taxonomy" id="408170"/>
    <lineage>
        <taxon>unclassified sequences</taxon>
        <taxon>metagenomes</taxon>
        <taxon>organismal metagenomes</taxon>
    </lineage>
</organism>
<dbReference type="AlphaFoldDB" id="W1YAQ3"/>
<protein>
    <submittedName>
        <fullName evidence="1">Uncharacterized protein</fullName>
    </submittedName>
</protein>